<keyword evidence="11" id="KW-1185">Reference proteome</keyword>
<dbReference type="OrthoDB" id="9816060at2"/>
<evidence type="ECO:0000256" key="3">
    <source>
        <dbReference type="ARBA" id="ARBA00022475"/>
    </source>
</evidence>
<evidence type="ECO:0000256" key="7">
    <source>
        <dbReference type="ARBA" id="ARBA00023136"/>
    </source>
</evidence>
<reference evidence="10 11" key="1">
    <citation type="submission" date="2018-08" db="EMBL/GenBank/DDBJ databases">
        <title>Genomic Encyclopedia of Archaeal and Bacterial Type Strains, Phase II (KMG-II): from individual species to whole genera.</title>
        <authorList>
            <person name="Goeker M."/>
        </authorList>
    </citation>
    <scope>NUCLEOTIDE SEQUENCE [LARGE SCALE GENOMIC DNA]</scope>
    <source>
        <strain evidence="10 11">DSM 5002</strain>
    </source>
</reference>
<comment type="similarity">
    <text evidence="2">Belongs to the UPF0283 family.</text>
</comment>
<dbReference type="Proteomes" id="UP000266273">
    <property type="component" value="Unassembled WGS sequence"/>
</dbReference>
<evidence type="ECO:0000256" key="6">
    <source>
        <dbReference type="ARBA" id="ARBA00022989"/>
    </source>
</evidence>
<evidence type="ECO:0000313" key="11">
    <source>
        <dbReference type="Proteomes" id="UP000266273"/>
    </source>
</evidence>
<dbReference type="NCBIfam" id="TIGR01620">
    <property type="entry name" value="hyp_HI0043"/>
    <property type="match status" value="1"/>
</dbReference>
<keyword evidence="4" id="KW-0997">Cell inner membrane</keyword>
<dbReference type="InterPro" id="IPR006507">
    <property type="entry name" value="UPF0283"/>
</dbReference>
<dbReference type="Pfam" id="PF05128">
    <property type="entry name" value="DUF697"/>
    <property type="match status" value="1"/>
</dbReference>
<evidence type="ECO:0000256" key="5">
    <source>
        <dbReference type="ARBA" id="ARBA00022692"/>
    </source>
</evidence>
<sequence length="340" mass="36602">MSKPRKPAVFSADDPAIRVSAPPEQDPEAELHAPEPAPKRGWRWGALLLSALGGLVVLALTSWATQTVSALFVRGGWLGWLALGLAILAGFSALMLLIAEIAGLMRLGRVTRLRAKAESALAAAEDAAEPERRRLKTVRGVVSGLERLLDDRSDTAWQLRRFREHRGDVIAPRGIMVLAERELLQPLDQRASAMIAASARRVSVITAISPSALVDVGFAAYENLRLMRRLATLYGGRPGFLGLMRLARMVIAHLAVTGGVAMGDDVVQQVVGHGLTARLSARLGEGIVNGAFTARIGIATLSQCRPLPYIEAPPPRLRALIADLIRRERRAARTEPSNAG</sequence>
<comment type="subcellular location">
    <subcellularLocation>
        <location evidence="1">Cell inner membrane</location>
        <topology evidence="1">Multi-pass membrane protein</topology>
    </subcellularLocation>
</comment>
<proteinExistence type="inferred from homology"/>
<name>A0A397PDN8_9HYPH</name>
<evidence type="ECO:0000313" key="10">
    <source>
        <dbReference type="EMBL" id="RIA47616.1"/>
    </source>
</evidence>
<protein>
    <submittedName>
        <fullName evidence="10">Putative membrane protein</fullName>
    </submittedName>
</protein>
<comment type="caution">
    <text evidence="10">The sequence shown here is derived from an EMBL/GenBank/DDBJ whole genome shotgun (WGS) entry which is preliminary data.</text>
</comment>
<evidence type="ECO:0000256" key="8">
    <source>
        <dbReference type="SAM" id="MobiDB-lite"/>
    </source>
</evidence>
<feature type="transmembrane region" description="Helical" evidence="9">
    <location>
        <begin position="44"/>
        <end position="65"/>
    </location>
</feature>
<evidence type="ECO:0000256" key="4">
    <source>
        <dbReference type="ARBA" id="ARBA00022519"/>
    </source>
</evidence>
<keyword evidence="3" id="KW-1003">Cell membrane</keyword>
<feature type="transmembrane region" description="Helical" evidence="9">
    <location>
        <begin position="77"/>
        <end position="99"/>
    </location>
</feature>
<evidence type="ECO:0000256" key="9">
    <source>
        <dbReference type="SAM" id="Phobius"/>
    </source>
</evidence>
<dbReference type="AlphaFoldDB" id="A0A397PDN8"/>
<accession>A0A397PDN8</accession>
<evidence type="ECO:0000256" key="2">
    <source>
        <dbReference type="ARBA" id="ARBA00008255"/>
    </source>
</evidence>
<gene>
    <name evidence="10" type="ORF">BXY53_2174</name>
</gene>
<feature type="region of interest" description="Disordered" evidence="8">
    <location>
        <begin position="1"/>
        <end position="37"/>
    </location>
</feature>
<keyword evidence="7 9" id="KW-0472">Membrane</keyword>
<dbReference type="PANTHER" id="PTHR39342:SF1">
    <property type="entry name" value="UPF0283 MEMBRANE PROTEIN YCJF"/>
    <property type="match status" value="1"/>
</dbReference>
<dbReference type="PANTHER" id="PTHR39342">
    <property type="entry name" value="UPF0283 MEMBRANE PROTEIN YCJF"/>
    <property type="match status" value="1"/>
</dbReference>
<keyword evidence="5 9" id="KW-0812">Transmembrane</keyword>
<dbReference type="RefSeq" id="WP_119061986.1">
    <property type="nucleotide sequence ID" value="NZ_QXDF01000002.1"/>
</dbReference>
<keyword evidence="6 9" id="KW-1133">Transmembrane helix</keyword>
<dbReference type="InterPro" id="IPR021147">
    <property type="entry name" value="DUF697"/>
</dbReference>
<dbReference type="EMBL" id="QXDF01000002">
    <property type="protein sequence ID" value="RIA47616.1"/>
    <property type="molecule type" value="Genomic_DNA"/>
</dbReference>
<evidence type="ECO:0000256" key="1">
    <source>
        <dbReference type="ARBA" id="ARBA00004429"/>
    </source>
</evidence>
<dbReference type="GO" id="GO:0005886">
    <property type="term" value="C:plasma membrane"/>
    <property type="evidence" value="ECO:0007669"/>
    <property type="project" value="UniProtKB-SubCell"/>
</dbReference>
<organism evidence="10 11">
    <name type="scientific">Dichotomicrobium thermohalophilum</name>
    <dbReference type="NCBI Taxonomy" id="933063"/>
    <lineage>
        <taxon>Bacteria</taxon>
        <taxon>Pseudomonadati</taxon>
        <taxon>Pseudomonadota</taxon>
        <taxon>Alphaproteobacteria</taxon>
        <taxon>Hyphomicrobiales</taxon>
        <taxon>Hyphomicrobiaceae</taxon>
        <taxon>Dichotomicrobium</taxon>
    </lineage>
</organism>